<feature type="compositionally biased region" description="Polar residues" evidence="1">
    <location>
        <begin position="543"/>
        <end position="559"/>
    </location>
</feature>
<gene>
    <name evidence="2" type="primary">ZNF106</name>
    <name evidence="2" type="ORF">AMEX_G1738</name>
</gene>
<protein>
    <submittedName>
        <fullName evidence="2 3">Zinc finger protein 106</fullName>
    </submittedName>
</protein>
<sequence>MKTRQLQKCPVCLLQYQNKNLDKHMHSRSHHEAIEKLKGSPQIHKCLACGISVWGMSQYEKHIMTPGHITNLIYLQKNRWSGRRFTVDYTDDELAAVCAERDQKRLALKLKKKKEQQQRRMARKKIKKKIKANNNQITQSNSQSSNKTPPLNKEDTHESNQTVDCTDHFYSNRQSNLCCPPLHLIFISEEEDDDCSQQRGSAMKEQILDANPPDSSPVTRPLLSDVPTVDLKTDISSQHSNKSMTQDTASEKPTQSLHASGLDHRHVNSCLSTTPKSMSPSVQKDQVLFICTSASSDFSAADRVMELKKSTDEPRSKHAEKFAKEKTPPFTLQKPCLGYKTPEGCSSEQWRKTKELEARIKEKSSPPMKPSGGYSLAAPTAGFLQECKTDQHRNQDSTQSTHNLPALLNRSATKRVASKPNLNIARGIHASQKPNKTGSASLKPALEKLINSKSSQWKVNWKEIYEEATKNKLQKEKGLPRFGIEFVSPPTPGPLELILDEVEAFDESCLWESINFNDGTPFSSVFPLSKNTCGSQPAEASPGPSSENHNDQTSVTKFTSLPMKTPLIKSKKMKSGDIKDAVKNMASLTNRTSAPVTEANALAELHESGTEQHSGSVLNPLRHTKKQDDPDSNIKNIEIPKNTLSELLALFHREEELRSYLDHVNSQLLLAQSALRASLSNVQNLQEIKQQVTTEMAMLISKNIEVLQRIQNSSLCGNVPIFGTESHQRVPDTPRVQQELS</sequence>
<reference evidence="3" key="2">
    <citation type="submission" date="2025-05" db="UniProtKB">
        <authorList>
            <consortium name="Ensembl"/>
        </authorList>
    </citation>
    <scope>IDENTIFICATION</scope>
</reference>
<feature type="region of interest" description="Disordered" evidence="1">
    <location>
        <begin position="531"/>
        <end position="560"/>
    </location>
</feature>
<dbReference type="InterPro" id="IPR042622">
    <property type="entry name" value="Znf106"/>
</dbReference>
<dbReference type="GO" id="GO:0017124">
    <property type="term" value="F:SH3 domain binding"/>
    <property type="evidence" value="ECO:0007669"/>
    <property type="project" value="TreeGrafter"/>
</dbReference>
<feature type="compositionally biased region" description="Polar residues" evidence="1">
    <location>
        <begin position="235"/>
        <end position="258"/>
    </location>
</feature>
<dbReference type="OrthoDB" id="10002522at2759"/>
<dbReference type="PANTHER" id="PTHR14435">
    <property type="entry name" value="ZINC FINGER PROTEIN 106"/>
    <property type="match status" value="1"/>
</dbReference>
<evidence type="ECO:0000313" key="4">
    <source>
        <dbReference type="Proteomes" id="UP000694621"/>
    </source>
</evidence>
<dbReference type="PANTHER" id="PTHR14435:SF2">
    <property type="entry name" value="ZINC FINGER PROTEIN 106"/>
    <property type="match status" value="1"/>
</dbReference>
<feature type="compositionally biased region" description="Low complexity" evidence="1">
    <location>
        <begin position="132"/>
        <end position="146"/>
    </location>
</feature>
<dbReference type="GO" id="GO:0016020">
    <property type="term" value="C:membrane"/>
    <property type="evidence" value="ECO:0007669"/>
    <property type="project" value="TreeGrafter"/>
</dbReference>
<dbReference type="EMBL" id="JAICCE010000001">
    <property type="protein sequence ID" value="KAG9283019.1"/>
    <property type="molecule type" value="Genomic_DNA"/>
</dbReference>
<reference evidence="2 5" key="1">
    <citation type="submission" date="2021-07" db="EMBL/GenBank/DDBJ databases">
        <authorList>
            <person name="Imarazene B."/>
            <person name="Zahm M."/>
            <person name="Klopp C."/>
            <person name="Cabau C."/>
            <person name="Beille S."/>
            <person name="Jouanno E."/>
            <person name="Castinel A."/>
            <person name="Lluch J."/>
            <person name="Gil L."/>
            <person name="Kuchtly C."/>
            <person name="Lopez Roques C."/>
            <person name="Donnadieu C."/>
            <person name="Parrinello H."/>
            <person name="Journot L."/>
            <person name="Du K."/>
            <person name="Schartl M."/>
            <person name="Retaux S."/>
            <person name="Guiguen Y."/>
        </authorList>
    </citation>
    <scope>NUCLEOTIDE SEQUENCE [LARGE SCALE GENOMIC DNA]</scope>
    <source>
        <strain evidence="2">Pach_M1</strain>
        <tissue evidence="2">Testis</tissue>
    </source>
</reference>
<dbReference type="GO" id="GO:0003723">
    <property type="term" value="F:RNA binding"/>
    <property type="evidence" value="ECO:0007669"/>
    <property type="project" value="InterPro"/>
</dbReference>
<accession>A0A8B9LA99</accession>
<dbReference type="Ensembl" id="ENSAMXT00005051871.1">
    <property type="protein sequence ID" value="ENSAMXP00005047795.1"/>
    <property type="gene ID" value="ENSAMXG00005021909.1"/>
</dbReference>
<feature type="compositionally biased region" description="Basic residues" evidence="1">
    <location>
        <begin position="109"/>
        <end position="131"/>
    </location>
</feature>
<evidence type="ECO:0000313" key="2">
    <source>
        <dbReference type="EMBL" id="KAG9283019.1"/>
    </source>
</evidence>
<evidence type="ECO:0000313" key="3">
    <source>
        <dbReference type="Ensembl" id="ENSAMXP00005047795.1"/>
    </source>
</evidence>
<evidence type="ECO:0000313" key="5">
    <source>
        <dbReference type="Proteomes" id="UP000752171"/>
    </source>
</evidence>
<dbReference type="Proteomes" id="UP000752171">
    <property type="component" value="Unassembled WGS sequence"/>
</dbReference>
<proteinExistence type="predicted"/>
<dbReference type="Proteomes" id="UP000694621">
    <property type="component" value="Unplaced"/>
</dbReference>
<feature type="region of interest" description="Disordered" evidence="1">
    <location>
        <begin position="235"/>
        <end position="279"/>
    </location>
</feature>
<feature type="region of interest" description="Disordered" evidence="1">
    <location>
        <begin position="607"/>
        <end position="635"/>
    </location>
</feature>
<feature type="compositionally biased region" description="Polar residues" evidence="1">
    <location>
        <begin position="269"/>
        <end position="279"/>
    </location>
</feature>
<feature type="region of interest" description="Disordered" evidence="1">
    <location>
        <begin position="109"/>
        <end position="160"/>
    </location>
</feature>
<dbReference type="AlphaFoldDB" id="A0A8B9LA99"/>
<evidence type="ECO:0000256" key="1">
    <source>
        <dbReference type="SAM" id="MobiDB-lite"/>
    </source>
</evidence>
<name>A0A8B9LA99_ASTMX</name>
<organism evidence="3 4">
    <name type="scientific">Astyanax mexicanus</name>
    <name type="common">Blind cave fish</name>
    <name type="synonym">Astyanax fasciatus mexicanus</name>
    <dbReference type="NCBI Taxonomy" id="7994"/>
    <lineage>
        <taxon>Eukaryota</taxon>
        <taxon>Metazoa</taxon>
        <taxon>Chordata</taxon>
        <taxon>Craniata</taxon>
        <taxon>Vertebrata</taxon>
        <taxon>Euteleostomi</taxon>
        <taxon>Actinopterygii</taxon>
        <taxon>Neopterygii</taxon>
        <taxon>Teleostei</taxon>
        <taxon>Ostariophysi</taxon>
        <taxon>Characiformes</taxon>
        <taxon>Characoidei</taxon>
        <taxon>Acestrorhamphidae</taxon>
        <taxon>Acestrorhamphinae</taxon>
        <taxon>Astyanax</taxon>
    </lineage>
</organism>
<dbReference type="GO" id="GO:0005829">
    <property type="term" value="C:cytosol"/>
    <property type="evidence" value="ECO:0007669"/>
    <property type="project" value="TreeGrafter"/>
</dbReference>